<reference evidence="3" key="1">
    <citation type="submission" date="2018-05" db="EMBL/GenBank/DDBJ databases">
        <authorList>
            <person name="Lanie J.A."/>
            <person name="Ng W.-L."/>
            <person name="Kazmierczak K.M."/>
            <person name="Andrzejewski T.M."/>
            <person name="Davidsen T.M."/>
            <person name="Wayne K.J."/>
            <person name="Tettelin H."/>
            <person name="Glass J.I."/>
            <person name="Rusch D."/>
            <person name="Podicherti R."/>
            <person name="Tsui H.-C.T."/>
            <person name="Winkler M.E."/>
        </authorList>
    </citation>
    <scope>NUCLEOTIDE SEQUENCE</scope>
</reference>
<dbReference type="AlphaFoldDB" id="A0A382I722"/>
<feature type="non-terminal residue" evidence="3">
    <location>
        <position position="380"/>
    </location>
</feature>
<dbReference type="SUPFAM" id="SSF46626">
    <property type="entry name" value="Cytochrome c"/>
    <property type="match status" value="1"/>
</dbReference>
<evidence type="ECO:0000259" key="1">
    <source>
        <dbReference type="Pfam" id="PF07583"/>
    </source>
</evidence>
<organism evidence="3">
    <name type="scientific">marine metagenome</name>
    <dbReference type="NCBI Taxonomy" id="408172"/>
    <lineage>
        <taxon>unclassified sequences</taxon>
        <taxon>metagenomes</taxon>
        <taxon>ecological metagenomes</taxon>
    </lineage>
</organism>
<evidence type="ECO:0000259" key="2">
    <source>
        <dbReference type="Pfam" id="PF07635"/>
    </source>
</evidence>
<dbReference type="Pfam" id="PF07635">
    <property type="entry name" value="PSCyt1"/>
    <property type="match status" value="1"/>
</dbReference>
<accession>A0A382I722</accession>
<evidence type="ECO:0008006" key="4">
    <source>
        <dbReference type="Google" id="ProtNLM"/>
    </source>
</evidence>
<protein>
    <recommendedName>
        <fullName evidence="4">Cytochrome c domain-containing protein</fullName>
    </recommendedName>
</protein>
<dbReference type="InterPro" id="IPR036909">
    <property type="entry name" value="Cyt_c-like_dom_sf"/>
</dbReference>
<dbReference type="PANTHER" id="PTHR35889:SF3">
    <property type="entry name" value="F-BOX DOMAIN-CONTAINING PROTEIN"/>
    <property type="match status" value="1"/>
</dbReference>
<gene>
    <name evidence="3" type="ORF">METZ01_LOCUS248260</name>
</gene>
<dbReference type="InterPro" id="IPR011429">
    <property type="entry name" value="Cyt_c_Planctomycete-type"/>
</dbReference>
<dbReference type="GO" id="GO:0020037">
    <property type="term" value="F:heme binding"/>
    <property type="evidence" value="ECO:0007669"/>
    <property type="project" value="InterPro"/>
</dbReference>
<name>A0A382I722_9ZZZZ</name>
<dbReference type="GO" id="GO:0009055">
    <property type="term" value="F:electron transfer activity"/>
    <property type="evidence" value="ECO:0007669"/>
    <property type="project" value="InterPro"/>
</dbReference>
<dbReference type="Pfam" id="PF07583">
    <property type="entry name" value="PSCyt2"/>
    <property type="match status" value="1"/>
</dbReference>
<sequence>MDMRCQRLLAFCFLLPASTLLAIDVEELPPPAKREINFKKDIWPVFQKHCVKCHGPEKQKSGFRIDVRELALEGGDMGRNIIPGKSAESPLVHFMSGLDEETVMPPKGELLGDKVLGLIRAWIDQGADWPDDVGAKVENRMNHWSFQKVNQPDSIKANMRIDDFIKQKLETKGLKLNPRTDKRTLIRRIYLVMHGVPPTPEQVEAFLNDQSRDAFPKLVDRALASPRYGERWATHWLDLVRFGESHGFETNRERNHAWPYRDWVIRALNEDKPYNQFVREQLAGDALDEPIGTGFLVAGPHDIVKGQDPKLTRMQRANELDDMINTTGTVFLGLTTGCARCHNHKFDPISQKDYYALKGIFEGVKHADRNLPISATDKAK</sequence>
<proteinExistence type="predicted"/>
<feature type="domain" description="Cytochrome C Planctomycete-type" evidence="2">
    <location>
        <begin position="50"/>
        <end position="108"/>
    </location>
</feature>
<dbReference type="EMBL" id="UINC01065584">
    <property type="protein sequence ID" value="SVB95406.1"/>
    <property type="molecule type" value="Genomic_DNA"/>
</dbReference>
<dbReference type="InterPro" id="IPR011444">
    <property type="entry name" value="DUF1549"/>
</dbReference>
<feature type="domain" description="DUF1549" evidence="1">
    <location>
        <begin position="160"/>
        <end position="365"/>
    </location>
</feature>
<dbReference type="PANTHER" id="PTHR35889">
    <property type="entry name" value="CYCLOINULO-OLIGOSACCHARIDE FRUCTANOTRANSFERASE-RELATED"/>
    <property type="match status" value="1"/>
</dbReference>
<evidence type="ECO:0000313" key="3">
    <source>
        <dbReference type="EMBL" id="SVB95406.1"/>
    </source>
</evidence>